<feature type="compositionally biased region" description="Polar residues" evidence="2">
    <location>
        <begin position="200"/>
        <end position="212"/>
    </location>
</feature>
<sequence>MDGRLLSTQELIAKQKQLAAAAAEVERQLLERARIDEVRAQVAELDSKQRNLPAELDEVQSSRAAEQRKIQAAHDVKCDLLAAAEGHVRIAETEVEDQEIQLHAAQLNLDTLKSRVDELKSDMIVDRQQMRNALQELNEATQLKIDSLNSIHIALAEKKKELPELDPESDAESFQSVVTNSSNTARADPMEAEHWVEEQTVAQAATPVTETVSVKDRTTQSTRATQAAPVRPSRSPIAGSVTSDIDTSARSSLDPTANTDQSSLFVTCDTPARDATLPLKMDSTHPVDTSAATDSSNPKSESNSQPAQLAASSQLPQAYEDTGDARSGSADEPSRRPHARNRDTVSALTDDQLALRSEYADIRAALRGSSGSRGTIKSQSTPKPPVFAKAAGESANTDKEKRKSAGTEQKPSVIYGEEVHECSLSEDFPTVVYIQELEDDEGAWCELRCFVCHANTSVDQLDFFANIKPFVQHIARSHGSFPREEVAAACVTRQFSADDVKRLLDGKQPLRGAPIIKTFGDSHRRALRLEDGLIVDPHNASSDPSGSGQHEDPAMEETPADANENLRGRSSGLASNMRAFHPSARIGRVVELGDSEDELAIPAAADGHANGSTLFHKSLLSMPVPTVRSQPGSQSDFRLEQYAVSKKVPELMGRALTVPQMLGQSSISATDTGAGGLDADSAVTMRARSDSLFKESDRESVETSTTIQPARAGSGFFRPFAGGQKRTHGEMTPPKGPRRADILHPDFPATASIHGEWCAISCRMCSANADRVHEGAFVFFDGLSGLLEHVGEKHPTCRPDVNEPTSFANYLPTPRSLQLSKPSLSGLRIAPHAGDRLLCATKEGDLPAKNINVLHPDIPTTAHFDGGWYKISCATCSANAESPTKPFWGLSGLAAHVRAVHGKETNFDDVRPWCKVSGPIAPRTVQQISHLLAEKRYSIDLIPSQVGFSMLAPTRYTPDHTSRSSNHFTRPQGEQTTLPSHPAPTPPRRRRNSSSSPSYKMRRGGPDWQLYRR</sequence>
<evidence type="ECO:0000256" key="1">
    <source>
        <dbReference type="SAM" id="Coils"/>
    </source>
</evidence>
<feature type="compositionally biased region" description="Low complexity" evidence="2">
    <location>
        <begin position="302"/>
        <end position="318"/>
    </location>
</feature>
<accession>A0A2S6CGJ3</accession>
<feature type="compositionally biased region" description="Basic and acidic residues" evidence="2">
    <location>
        <begin position="396"/>
        <end position="405"/>
    </location>
</feature>
<feature type="compositionally biased region" description="Polar residues" evidence="2">
    <location>
        <begin position="369"/>
        <end position="381"/>
    </location>
</feature>
<dbReference type="Proteomes" id="UP000237631">
    <property type="component" value="Unassembled WGS sequence"/>
</dbReference>
<dbReference type="AlphaFoldDB" id="A0A2S6CGJ3"/>
<organism evidence="3 4">
    <name type="scientific">Cercospora berteroae</name>
    <dbReference type="NCBI Taxonomy" id="357750"/>
    <lineage>
        <taxon>Eukaryota</taxon>
        <taxon>Fungi</taxon>
        <taxon>Dikarya</taxon>
        <taxon>Ascomycota</taxon>
        <taxon>Pezizomycotina</taxon>
        <taxon>Dothideomycetes</taxon>
        <taxon>Dothideomycetidae</taxon>
        <taxon>Mycosphaerellales</taxon>
        <taxon>Mycosphaerellaceae</taxon>
        <taxon>Cercospora</taxon>
    </lineage>
</organism>
<feature type="region of interest" description="Disordered" evidence="2">
    <location>
        <begin position="712"/>
        <end position="739"/>
    </location>
</feature>
<feature type="compositionally biased region" description="Polar residues" evidence="2">
    <location>
        <begin position="286"/>
        <end position="301"/>
    </location>
</feature>
<dbReference type="OrthoDB" id="3648495at2759"/>
<feature type="compositionally biased region" description="Polar residues" evidence="2">
    <location>
        <begin position="172"/>
        <end position="185"/>
    </location>
</feature>
<comment type="caution">
    <text evidence="3">The sequence shown here is derived from an EMBL/GenBank/DDBJ whole genome shotgun (WGS) entry which is preliminary data.</text>
</comment>
<feature type="region of interest" description="Disordered" evidence="2">
    <location>
        <begin position="534"/>
        <end position="569"/>
    </location>
</feature>
<feature type="compositionally biased region" description="Polar residues" evidence="2">
    <location>
        <begin position="963"/>
        <end position="978"/>
    </location>
</feature>
<gene>
    <name evidence="3" type="ORF">CBER1_09260</name>
</gene>
<protein>
    <submittedName>
        <fullName evidence="3">Uncharacterized protein</fullName>
    </submittedName>
</protein>
<feature type="compositionally biased region" description="Polar residues" evidence="2">
    <location>
        <begin position="539"/>
        <end position="548"/>
    </location>
</feature>
<evidence type="ECO:0000256" key="2">
    <source>
        <dbReference type="SAM" id="MobiDB-lite"/>
    </source>
</evidence>
<feature type="coiled-coil region" evidence="1">
    <location>
        <begin position="81"/>
        <end position="140"/>
    </location>
</feature>
<feature type="region of interest" description="Disordered" evidence="2">
    <location>
        <begin position="366"/>
        <end position="410"/>
    </location>
</feature>
<evidence type="ECO:0000313" key="3">
    <source>
        <dbReference type="EMBL" id="PPJ58855.1"/>
    </source>
</evidence>
<evidence type="ECO:0000313" key="4">
    <source>
        <dbReference type="Proteomes" id="UP000237631"/>
    </source>
</evidence>
<dbReference type="EMBL" id="PNEN01000442">
    <property type="protein sequence ID" value="PPJ58855.1"/>
    <property type="molecule type" value="Genomic_DNA"/>
</dbReference>
<keyword evidence="4" id="KW-1185">Reference proteome</keyword>
<feature type="region of interest" description="Disordered" evidence="2">
    <location>
        <begin position="953"/>
        <end position="1013"/>
    </location>
</feature>
<name>A0A2S6CGJ3_9PEZI</name>
<feature type="compositionally biased region" description="Polar residues" evidence="2">
    <location>
        <begin position="240"/>
        <end position="265"/>
    </location>
</feature>
<reference evidence="4" key="1">
    <citation type="journal article" date="2017" name="bioRxiv">
        <title>Conservation of a gene cluster reveals novel cercosporin biosynthetic mechanisms and extends production to the genus Colletotrichum.</title>
        <authorList>
            <person name="de Jonge R."/>
            <person name="Ebert M.K."/>
            <person name="Huitt-Roehl C.R."/>
            <person name="Pal P."/>
            <person name="Suttle J.C."/>
            <person name="Spanner R.E."/>
            <person name="Neubauer J.D."/>
            <person name="Jurick W.M.II."/>
            <person name="Stott K.A."/>
            <person name="Secor G.A."/>
            <person name="Thomma B.P.H.J."/>
            <person name="Van de Peer Y."/>
            <person name="Townsend C.A."/>
            <person name="Bolton M.D."/>
        </authorList>
    </citation>
    <scope>NUCLEOTIDE SEQUENCE [LARGE SCALE GENOMIC DNA]</scope>
    <source>
        <strain evidence="4">CBS538.71</strain>
    </source>
</reference>
<feature type="compositionally biased region" description="Low complexity" evidence="2">
    <location>
        <begin position="219"/>
        <end position="228"/>
    </location>
</feature>
<feature type="compositionally biased region" description="Basic and acidic residues" evidence="2">
    <location>
        <begin position="188"/>
        <end position="197"/>
    </location>
</feature>
<keyword evidence="1" id="KW-0175">Coiled coil</keyword>
<feature type="compositionally biased region" description="Basic and acidic residues" evidence="2">
    <location>
        <begin position="332"/>
        <end position="343"/>
    </location>
</feature>
<proteinExistence type="predicted"/>
<feature type="region of interest" description="Disordered" evidence="2">
    <location>
        <begin position="162"/>
        <end position="349"/>
    </location>
</feature>